<keyword evidence="5" id="KW-1185">Reference proteome</keyword>
<comment type="caution">
    <text evidence="4">The sequence shown here is derived from an EMBL/GenBank/DDBJ whole genome shotgun (WGS) entry which is preliminary data.</text>
</comment>
<dbReference type="PANTHER" id="PTHR36838">
    <property type="entry name" value="AUXIN EFFLUX CARRIER FAMILY PROTEIN"/>
    <property type="match status" value="1"/>
</dbReference>
<feature type="transmembrane region" description="Helical" evidence="3">
    <location>
        <begin position="41"/>
        <end position="63"/>
    </location>
</feature>
<gene>
    <name evidence="4" type="ORF">HMPREF9081_0911</name>
</gene>
<feature type="transmembrane region" description="Helical" evidence="3">
    <location>
        <begin position="209"/>
        <end position="229"/>
    </location>
</feature>
<protein>
    <submittedName>
        <fullName evidence="4">Uncharacterized protein</fullName>
    </submittedName>
</protein>
<evidence type="ECO:0000256" key="3">
    <source>
        <dbReference type="SAM" id="Phobius"/>
    </source>
</evidence>
<dbReference type="GO" id="GO:0012505">
    <property type="term" value="C:endomembrane system"/>
    <property type="evidence" value="ECO:0007669"/>
    <property type="project" value="UniProtKB-SubCell"/>
</dbReference>
<dbReference type="InterPro" id="IPR038770">
    <property type="entry name" value="Na+/solute_symporter_sf"/>
</dbReference>
<proteinExistence type="predicted"/>
<feature type="transmembrane region" description="Helical" evidence="3">
    <location>
        <begin position="103"/>
        <end position="124"/>
    </location>
</feature>
<feature type="transmembrane region" description="Helical" evidence="3">
    <location>
        <begin position="176"/>
        <end position="197"/>
    </location>
</feature>
<keyword evidence="3" id="KW-0472">Membrane</keyword>
<evidence type="ECO:0000313" key="5">
    <source>
        <dbReference type="Proteomes" id="UP000004067"/>
    </source>
</evidence>
<dbReference type="eggNOG" id="COG0679">
    <property type="taxonomic scope" value="Bacteria"/>
</dbReference>
<organism evidence="4 5">
    <name type="scientific">Centipeda periodontii DSM 2778</name>
    <dbReference type="NCBI Taxonomy" id="888060"/>
    <lineage>
        <taxon>Bacteria</taxon>
        <taxon>Bacillati</taxon>
        <taxon>Bacillota</taxon>
        <taxon>Negativicutes</taxon>
        <taxon>Selenomonadales</taxon>
        <taxon>Selenomonadaceae</taxon>
        <taxon>Centipeda</taxon>
    </lineage>
</organism>
<sequence>MFFLDNSDFRIIYLLTDLLAPLIVGYLLYRHGKISDALISRILRLNVIIIYTLLALMSCWTLPISWDLALIPIYGILIVLFPGLVGWAFFIRKYHNPLDRGAYLVNAMMSNITTLGGVCAYIIYGEQGFAYAQIMGIFQTLLLVLAVFPMAQYYYLQHKNHGRGGKIHMHFLDIFLSWNQLSILGMAAGLALNAAGIERPAAVGTAFEGLIHFGAWFGMLPVGALVNLHRARRYAPYTLDLFALRFLILPAFMMAVSYPFVRDPVLLGAILVFSVTPGAINSVTAAKLYHLNVDYTISGFLTTSIAFFFLVYPALFFLLR</sequence>
<evidence type="ECO:0000313" key="4">
    <source>
        <dbReference type="EMBL" id="EGK60801.1"/>
    </source>
</evidence>
<keyword evidence="2" id="KW-0813">Transport</keyword>
<evidence type="ECO:0000256" key="1">
    <source>
        <dbReference type="ARBA" id="ARBA00004127"/>
    </source>
</evidence>
<dbReference type="PANTHER" id="PTHR36838:SF3">
    <property type="entry name" value="TRANSPORTER AUXIN EFFLUX CARRIER EC FAMILY"/>
    <property type="match status" value="1"/>
</dbReference>
<evidence type="ECO:0000256" key="2">
    <source>
        <dbReference type="ARBA" id="ARBA00022448"/>
    </source>
</evidence>
<feature type="transmembrane region" description="Helical" evidence="3">
    <location>
        <begin position="241"/>
        <end position="260"/>
    </location>
</feature>
<comment type="subcellular location">
    <subcellularLocation>
        <location evidence="1">Endomembrane system</location>
        <topology evidence="1">Multi-pass membrane protein</topology>
    </subcellularLocation>
</comment>
<feature type="transmembrane region" description="Helical" evidence="3">
    <location>
        <begin position="12"/>
        <end position="29"/>
    </location>
</feature>
<dbReference type="Proteomes" id="UP000004067">
    <property type="component" value="Unassembled WGS sequence"/>
</dbReference>
<keyword evidence="3" id="KW-1133">Transmembrane helix</keyword>
<dbReference type="AlphaFoldDB" id="F5RKX6"/>
<feature type="transmembrane region" description="Helical" evidence="3">
    <location>
        <begin position="266"/>
        <end position="285"/>
    </location>
</feature>
<dbReference type="Gene3D" id="1.20.1530.20">
    <property type="match status" value="1"/>
</dbReference>
<keyword evidence="3" id="KW-0812">Transmembrane</keyword>
<reference evidence="4 5" key="1">
    <citation type="submission" date="2011-04" db="EMBL/GenBank/DDBJ databases">
        <authorList>
            <person name="Muzny D."/>
            <person name="Qin X."/>
            <person name="Deng J."/>
            <person name="Jiang H."/>
            <person name="Liu Y."/>
            <person name="Qu J."/>
            <person name="Song X.-Z."/>
            <person name="Zhang L."/>
            <person name="Thornton R."/>
            <person name="Coyle M."/>
            <person name="Francisco L."/>
            <person name="Jackson L."/>
            <person name="Javaid M."/>
            <person name="Korchina V."/>
            <person name="Kovar C."/>
            <person name="Mata R."/>
            <person name="Mathew T."/>
            <person name="Ngo R."/>
            <person name="Nguyen L."/>
            <person name="Nguyen N."/>
            <person name="Okwuonu G."/>
            <person name="Ongeri F."/>
            <person name="Pham C."/>
            <person name="Simmons D."/>
            <person name="Wilczek-Boney K."/>
            <person name="Hale W."/>
            <person name="Jakkamsetti A."/>
            <person name="Pham P."/>
            <person name="Ruth R."/>
            <person name="San Lucas F."/>
            <person name="Warren J."/>
            <person name="Zhang J."/>
            <person name="Zhao Z."/>
            <person name="Zhou C."/>
            <person name="Zhu D."/>
            <person name="Lee S."/>
            <person name="Bess C."/>
            <person name="Blankenburg K."/>
            <person name="Forbes L."/>
            <person name="Fu Q."/>
            <person name="Gubbala S."/>
            <person name="Hirani K."/>
            <person name="Jayaseelan J.C."/>
            <person name="Lara F."/>
            <person name="Munidasa M."/>
            <person name="Palculict T."/>
            <person name="Patil S."/>
            <person name="Pu L.-L."/>
            <person name="Saada N."/>
            <person name="Tang L."/>
            <person name="Weissenberger G."/>
            <person name="Zhu Y."/>
            <person name="Hemphill L."/>
            <person name="Shang Y."/>
            <person name="Youmans B."/>
            <person name="Ayvaz T."/>
            <person name="Ross M."/>
            <person name="Santibanez J."/>
            <person name="Aqrawi P."/>
            <person name="Gross S."/>
            <person name="Joshi V."/>
            <person name="Fowler G."/>
            <person name="Nazareth L."/>
            <person name="Reid J."/>
            <person name="Worley K."/>
            <person name="Petrosino J."/>
            <person name="Highlander S."/>
            <person name="Gibbs R."/>
        </authorList>
    </citation>
    <scope>NUCLEOTIDE SEQUENCE [LARGE SCALE GENOMIC DNA]</scope>
    <source>
        <strain evidence="4 5">DSM 2778</strain>
    </source>
</reference>
<feature type="transmembrane region" description="Helical" evidence="3">
    <location>
        <begin position="130"/>
        <end position="155"/>
    </location>
</feature>
<accession>F5RKX6</accession>
<dbReference type="HOGENOM" id="CLU_893856_0_0_9"/>
<feature type="transmembrane region" description="Helical" evidence="3">
    <location>
        <begin position="297"/>
        <end position="319"/>
    </location>
</feature>
<dbReference type="EMBL" id="AFHQ01000027">
    <property type="protein sequence ID" value="EGK60801.1"/>
    <property type="molecule type" value="Genomic_DNA"/>
</dbReference>
<feature type="transmembrane region" description="Helical" evidence="3">
    <location>
        <begin position="69"/>
        <end position="91"/>
    </location>
</feature>
<name>F5RKX6_9FIRM</name>
<dbReference type="STRING" id="888060.HMPREF9081_0911"/>